<keyword evidence="3" id="KW-1185">Reference proteome</keyword>
<organism evidence="2 3">
    <name type="scientific">Mycena alexandri</name>
    <dbReference type="NCBI Taxonomy" id="1745969"/>
    <lineage>
        <taxon>Eukaryota</taxon>
        <taxon>Fungi</taxon>
        <taxon>Dikarya</taxon>
        <taxon>Basidiomycota</taxon>
        <taxon>Agaricomycotina</taxon>
        <taxon>Agaricomycetes</taxon>
        <taxon>Agaricomycetidae</taxon>
        <taxon>Agaricales</taxon>
        <taxon>Marasmiineae</taxon>
        <taxon>Mycenaceae</taxon>
        <taxon>Mycena</taxon>
    </lineage>
</organism>
<evidence type="ECO:0008006" key="4">
    <source>
        <dbReference type="Google" id="ProtNLM"/>
    </source>
</evidence>
<proteinExistence type="predicted"/>
<evidence type="ECO:0000313" key="3">
    <source>
        <dbReference type="Proteomes" id="UP001218188"/>
    </source>
</evidence>
<dbReference type="AlphaFoldDB" id="A0AAD6TCB8"/>
<dbReference type="Gene3D" id="1.20.1280.50">
    <property type="match status" value="1"/>
</dbReference>
<sequence>MQISSDLRRPTDSEVDGRHPPSPSSSDDRQSLQPVTILELPPEILAEIFVECLPTYSATPAALRAPLLLGGICGEWRTIALSTPSLWSTFILPVDMGKTTDDYPVVRLFESWIARGGNYPLTMVISCSASGATRPPYTPYTLPGSFISALSRSSSRWHDVHLVLPHADFYRLQANDGFPFLRRLAVKAADYMWLKSATTPPLDLFNNASVLDDVSLGEGFVLSDINLPLHQLSYFDTQAGTAVTYFQVLRQAAELAEIRLNLHNVTRFEDMVHSNVKSINLQSMQIQESETLGILDYMTCPALEKIIICGLAPLVSHSLVRLLSRSSSPLREFILDLAPHLMGDALANTNAVLMAMPTLELLELKPVAAETAHGIFGRMCDKTTLFLPRLTTLRVEVNLGDASSSSWTYSTLVRMVVARWNVEAENVAQLQLFKFSFSNPHTFSSAWGNPLPQLDVATHSQLAQLGEQGMDIELVLGDDEDNYALHG</sequence>
<evidence type="ECO:0000313" key="2">
    <source>
        <dbReference type="EMBL" id="KAJ7042776.1"/>
    </source>
</evidence>
<name>A0AAD6TCB8_9AGAR</name>
<reference evidence="2" key="1">
    <citation type="submission" date="2023-03" db="EMBL/GenBank/DDBJ databases">
        <title>Massive genome expansion in bonnet fungi (Mycena s.s.) driven by repeated elements and novel gene families across ecological guilds.</title>
        <authorList>
            <consortium name="Lawrence Berkeley National Laboratory"/>
            <person name="Harder C.B."/>
            <person name="Miyauchi S."/>
            <person name="Viragh M."/>
            <person name="Kuo A."/>
            <person name="Thoen E."/>
            <person name="Andreopoulos B."/>
            <person name="Lu D."/>
            <person name="Skrede I."/>
            <person name="Drula E."/>
            <person name="Henrissat B."/>
            <person name="Morin E."/>
            <person name="Kohler A."/>
            <person name="Barry K."/>
            <person name="LaButti K."/>
            <person name="Morin E."/>
            <person name="Salamov A."/>
            <person name="Lipzen A."/>
            <person name="Mereny Z."/>
            <person name="Hegedus B."/>
            <person name="Baldrian P."/>
            <person name="Stursova M."/>
            <person name="Weitz H."/>
            <person name="Taylor A."/>
            <person name="Grigoriev I.V."/>
            <person name="Nagy L.G."/>
            <person name="Martin F."/>
            <person name="Kauserud H."/>
        </authorList>
    </citation>
    <scope>NUCLEOTIDE SEQUENCE</scope>
    <source>
        <strain evidence="2">CBHHK200</strain>
    </source>
</reference>
<feature type="region of interest" description="Disordered" evidence="1">
    <location>
        <begin position="1"/>
        <end position="33"/>
    </location>
</feature>
<gene>
    <name evidence="2" type="ORF">C8F04DRAFT_1074740</name>
</gene>
<evidence type="ECO:0000256" key="1">
    <source>
        <dbReference type="SAM" id="MobiDB-lite"/>
    </source>
</evidence>
<protein>
    <recommendedName>
        <fullName evidence="4">F-box domain-containing protein</fullName>
    </recommendedName>
</protein>
<dbReference type="Proteomes" id="UP001218188">
    <property type="component" value="Unassembled WGS sequence"/>
</dbReference>
<accession>A0AAD6TCB8</accession>
<comment type="caution">
    <text evidence="2">The sequence shown here is derived from an EMBL/GenBank/DDBJ whole genome shotgun (WGS) entry which is preliminary data.</text>
</comment>
<dbReference type="EMBL" id="JARJCM010000011">
    <property type="protein sequence ID" value="KAJ7042776.1"/>
    <property type="molecule type" value="Genomic_DNA"/>
</dbReference>
<feature type="compositionally biased region" description="Basic and acidic residues" evidence="1">
    <location>
        <begin position="1"/>
        <end position="19"/>
    </location>
</feature>